<dbReference type="GO" id="GO:0006260">
    <property type="term" value="P:DNA replication"/>
    <property type="evidence" value="ECO:0007669"/>
    <property type="project" value="UniProtKB-KW"/>
</dbReference>
<dbReference type="GO" id="GO:0008408">
    <property type="term" value="F:3'-5' exonuclease activity"/>
    <property type="evidence" value="ECO:0007669"/>
    <property type="project" value="InterPro"/>
</dbReference>
<protein>
    <recommendedName>
        <fullName evidence="2 6">Nuclease SbcCD subunit D</fullName>
    </recommendedName>
</protein>
<evidence type="ECO:0000313" key="8">
    <source>
        <dbReference type="EMBL" id="HIR48197.1"/>
    </source>
</evidence>
<dbReference type="NCBIfam" id="TIGR00619">
    <property type="entry name" value="sbcd"/>
    <property type="match status" value="1"/>
</dbReference>
<sequence length="452" mass="50384">MALKILHTGDWHIGSYPGPETNGENARYHDVLHCLNCLVETAAQEKPGIIIISGDIFHQARVWSDRGLKESRAAIRVIRSLSQVAPVVVLRGTPNHDSEQQFEMLKTAFSGDDSVSIITQPELLTVYTYDGQPVQVAGVPGFDRGEYRAKHPGLSREEETQVFTNLLADIVMGLKAQCAPGLPSILSTHYTVPGCNMESGQTALFAQFEPVIYPDTISAAGFDLVALGHIHRPQQLAETENAFYCGSITGLNFNDEGQERGFYIHEYDNTETGFTRTSSRFIETPYRKFETIRMTQTDIDGINAGAIDEVAQNLWGWRTKPETTMAGSIVRVLYTCSDAANKAFNKALLEKRLYDDGAFWVQEITPEEITASVNRDELTGDNSPEENLAAYLAEKGKEPADAERLLTLARPIISEALEKNRFEAPSGVFVPQEIEVHNYRNYRDERFSYPPL</sequence>
<keyword evidence="6" id="KW-0255">Endonuclease</keyword>
<reference evidence="8" key="2">
    <citation type="journal article" date="2021" name="PeerJ">
        <title>Extensive microbial diversity within the chicken gut microbiome revealed by metagenomics and culture.</title>
        <authorList>
            <person name="Gilroy R."/>
            <person name="Ravi A."/>
            <person name="Getino M."/>
            <person name="Pursley I."/>
            <person name="Horton D.L."/>
            <person name="Alikhan N.F."/>
            <person name="Baker D."/>
            <person name="Gharbi K."/>
            <person name="Hall N."/>
            <person name="Watson M."/>
            <person name="Adriaenssens E.M."/>
            <person name="Foster-Nyarko E."/>
            <person name="Jarju S."/>
            <person name="Secka A."/>
            <person name="Antonio M."/>
            <person name="Oren A."/>
            <person name="Chaudhuri R.R."/>
            <person name="La Ragione R."/>
            <person name="Hildebrand F."/>
            <person name="Pallen M.J."/>
        </authorList>
    </citation>
    <scope>NUCLEOTIDE SEQUENCE</scope>
    <source>
        <strain evidence="8">ChiSxjej1B13-7958</strain>
    </source>
</reference>
<dbReference type="InterPro" id="IPR029052">
    <property type="entry name" value="Metallo-depent_PP-like"/>
</dbReference>
<evidence type="ECO:0000256" key="1">
    <source>
        <dbReference type="ARBA" id="ARBA00010555"/>
    </source>
</evidence>
<keyword evidence="4 6" id="KW-0378">Hydrolase</keyword>
<comment type="subunit">
    <text evidence="6">Heterodimer of SbcC and SbcD.</text>
</comment>
<feature type="domain" description="Calcineurin-like phosphoesterase" evidence="7">
    <location>
        <begin position="3"/>
        <end position="233"/>
    </location>
</feature>
<evidence type="ECO:0000313" key="9">
    <source>
        <dbReference type="Proteomes" id="UP000824242"/>
    </source>
</evidence>
<dbReference type="CDD" id="cd00840">
    <property type="entry name" value="MPP_Mre11_N"/>
    <property type="match status" value="1"/>
</dbReference>
<keyword evidence="6" id="KW-0235">DNA replication</keyword>
<dbReference type="InterPro" id="IPR004593">
    <property type="entry name" value="SbcD"/>
</dbReference>
<keyword evidence="5 6" id="KW-0269">Exonuclease</keyword>
<dbReference type="Gene3D" id="3.60.21.10">
    <property type="match status" value="1"/>
</dbReference>
<evidence type="ECO:0000256" key="2">
    <source>
        <dbReference type="ARBA" id="ARBA00013365"/>
    </source>
</evidence>
<dbReference type="AlphaFoldDB" id="A0A9D1DFF2"/>
<reference evidence="8" key="1">
    <citation type="submission" date="2020-10" db="EMBL/GenBank/DDBJ databases">
        <authorList>
            <person name="Gilroy R."/>
        </authorList>
    </citation>
    <scope>NUCLEOTIDE SEQUENCE</scope>
    <source>
        <strain evidence="8">ChiSxjej1B13-7958</strain>
    </source>
</reference>
<comment type="similarity">
    <text evidence="1 6">Belongs to the SbcD family.</text>
</comment>
<accession>A0A9D1DFF2</accession>
<dbReference type="Pfam" id="PF00149">
    <property type="entry name" value="Metallophos"/>
    <property type="match status" value="1"/>
</dbReference>
<evidence type="ECO:0000256" key="6">
    <source>
        <dbReference type="RuleBase" id="RU363069"/>
    </source>
</evidence>
<dbReference type="InterPro" id="IPR041796">
    <property type="entry name" value="Mre11_N"/>
</dbReference>
<evidence type="ECO:0000256" key="3">
    <source>
        <dbReference type="ARBA" id="ARBA00022722"/>
    </source>
</evidence>
<dbReference type="SUPFAM" id="SSF56300">
    <property type="entry name" value="Metallo-dependent phosphatases"/>
    <property type="match status" value="1"/>
</dbReference>
<dbReference type="GO" id="GO:0004519">
    <property type="term" value="F:endonuclease activity"/>
    <property type="evidence" value="ECO:0007669"/>
    <property type="project" value="UniProtKB-KW"/>
</dbReference>
<dbReference type="InterPro" id="IPR050535">
    <property type="entry name" value="DNA_Repair-Maintenance_Comp"/>
</dbReference>
<evidence type="ECO:0000256" key="5">
    <source>
        <dbReference type="ARBA" id="ARBA00022839"/>
    </source>
</evidence>
<comment type="function">
    <text evidence="6">SbcCD cleaves DNA hairpin structures. These structures can inhibit DNA replication and are intermediates in certain DNA recombination reactions. The complex acts as a 3'-&gt;5' double strand exonuclease that can open hairpins. It also has a 5' single-strand endonuclease activity.</text>
</comment>
<gene>
    <name evidence="6 8" type="primary">sbcD</name>
    <name evidence="8" type="ORF">IAB89_11190</name>
</gene>
<dbReference type="PANTHER" id="PTHR30337:SF0">
    <property type="entry name" value="NUCLEASE SBCCD SUBUNIT D"/>
    <property type="match status" value="1"/>
</dbReference>
<keyword evidence="6" id="KW-0233">DNA recombination</keyword>
<comment type="caution">
    <text evidence="8">The sequence shown here is derived from an EMBL/GenBank/DDBJ whole genome shotgun (WGS) entry which is preliminary data.</text>
</comment>
<organism evidence="8 9">
    <name type="scientific">Candidatus Caccousia avicola</name>
    <dbReference type="NCBI Taxonomy" id="2840721"/>
    <lineage>
        <taxon>Bacteria</taxon>
        <taxon>Bacillati</taxon>
        <taxon>Bacillota</taxon>
        <taxon>Clostridia</taxon>
        <taxon>Eubacteriales</taxon>
        <taxon>Oscillospiraceae</taxon>
        <taxon>Oscillospiraceae incertae sedis</taxon>
        <taxon>Candidatus Caccousia</taxon>
    </lineage>
</organism>
<dbReference type="InterPro" id="IPR004843">
    <property type="entry name" value="Calcineurin-like_PHP"/>
</dbReference>
<dbReference type="EMBL" id="DVGZ01000121">
    <property type="protein sequence ID" value="HIR48197.1"/>
    <property type="molecule type" value="Genomic_DNA"/>
</dbReference>
<dbReference type="PANTHER" id="PTHR30337">
    <property type="entry name" value="COMPONENT OF ATP-DEPENDENT DSDNA EXONUCLEASE"/>
    <property type="match status" value="1"/>
</dbReference>
<dbReference type="GO" id="GO:0006310">
    <property type="term" value="P:DNA recombination"/>
    <property type="evidence" value="ECO:0007669"/>
    <property type="project" value="UniProtKB-KW"/>
</dbReference>
<name>A0A9D1DFF2_9FIRM</name>
<dbReference type="Proteomes" id="UP000824242">
    <property type="component" value="Unassembled WGS sequence"/>
</dbReference>
<evidence type="ECO:0000256" key="4">
    <source>
        <dbReference type="ARBA" id="ARBA00022801"/>
    </source>
</evidence>
<proteinExistence type="inferred from homology"/>
<keyword evidence="3 6" id="KW-0540">Nuclease</keyword>
<evidence type="ECO:0000259" key="7">
    <source>
        <dbReference type="Pfam" id="PF00149"/>
    </source>
</evidence>